<feature type="domain" description="N-acetyltransferase" evidence="1">
    <location>
        <begin position="127"/>
        <end position="278"/>
    </location>
</feature>
<evidence type="ECO:0000259" key="1">
    <source>
        <dbReference type="PROSITE" id="PS51186"/>
    </source>
</evidence>
<dbReference type="GO" id="GO:0008080">
    <property type="term" value="F:N-acetyltransferase activity"/>
    <property type="evidence" value="ECO:0007669"/>
    <property type="project" value="InterPro"/>
</dbReference>
<dbReference type="Gene3D" id="3.40.630.30">
    <property type="match status" value="1"/>
</dbReference>
<dbReference type="SUPFAM" id="SSF55729">
    <property type="entry name" value="Acyl-CoA N-acyltransferases (Nat)"/>
    <property type="match status" value="1"/>
</dbReference>
<name>A0A371AY58_9FIRM</name>
<dbReference type="AlphaFoldDB" id="A0A371AY58"/>
<dbReference type="InterPro" id="IPR000182">
    <property type="entry name" value="GNAT_dom"/>
</dbReference>
<reference evidence="2 3" key="1">
    <citation type="submission" date="2018-07" db="EMBL/GenBank/DDBJ databases">
        <title>Anaerosacharophilus polymeroproducens gen. nov. sp. nov., an anaerobic bacterium isolated from salt field.</title>
        <authorList>
            <person name="Kim W."/>
            <person name="Yang S.-H."/>
            <person name="Oh J."/>
            <person name="Lee J.-H."/>
            <person name="Kwon K.K."/>
        </authorList>
    </citation>
    <scope>NUCLEOTIDE SEQUENCE [LARGE SCALE GENOMIC DNA]</scope>
    <source>
        <strain evidence="2 3">MCWD5</strain>
    </source>
</reference>
<dbReference type="InterPro" id="IPR016181">
    <property type="entry name" value="Acyl_CoA_acyltransferase"/>
</dbReference>
<keyword evidence="3" id="KW-1185">Reference proteome</keyword>
<evidence type="ECO:0000313" key="3">
    <source>
        <dbReference type="Proteomes" id="UP000255036"/>
    </source>
</evidence>
<dbReference type="EMBL" id="QRCT01000012">
    <property type="protein sequence ID" value="RDU24442.1"/>
    <property type="molecule type" value="Genomic_DNA"/>
</dbReference>
<gene>
    <name evidence="2" type="primary">ablB</name>
    <name evidence="2" type="ORF">DWV06_02905</name>
</gene>
<dbReference type="RefSeq" id="WP_115480675.1">
    <property type="nucleotide sequence ID" value="NZ_QRCT01000012.1"/>
</dbReference>
<dbReference type="PROSITE" id="PS51186">
    <property type="entry name" value="GNAT"/>
    <property type="match status" value="1"/>
</dbReference>
<sequence>MNDVIQKIGNSIVHHGKQSNRIYLMSLDSSDTPSIVDRLNEYAQKENYTKIIAKVPSSAKDTFLKNEYKEEAMVPNFYHGKEDGLFLVKYLDENRAVNQLEEQCDHILKLAESKEVLKEGIPLEKDFCCRKAEESDIEDMVEVYKKVFKTYPFPIYDKKYIAETMKDNVIYLGIWFKEKLVAISSIEAAYKYSNAEMTDFAILEEYRGNGFAGYLLNEMEKILKDLGIKMAYTIARATSAGMNMTFSKHGYLYSGTLINNTNIAGQIESMNVWYKLII</sequence>
<dbReference type="CDD" id="cd04301">
    <property type="entry name" value="NAT_SF"/>
    <property type="match status" value="1"/>
</dbReference>
<dbReference type="Proteomes" id="UP000255036">
    <property type="component" value="Unassembled WGS sequence"/>
</dbReference>
<dbReference type="InterPro" id="IPR022525">
    <property type="entry name" value="GNAT_AblB"/>
</dbReference>
<comment type="caution">
    <text evidence="2">The sequence shown here is derived from an EMBL/GenBank/DDBJ whole genome shotgun (WGS) entry which is preliminary data.</text>
</comment>
<evidence type="ECO:0000313" key="2">
    <source>
        <dbReference type="EMBL" id="RDU24442.1"/>
    </source>
</evidence>
<organism evidence="2 3">
    <name type="scientific">Anaerosacchariphilus polymeriproducens</name>
    <dbReference type="NCBI Taxonomy" id="1812858"/>
    <lineage>
        <taxon>Bacteria</taxon>
        <taxon>Bacillati</taxon>
        <taxon>Bacillota</taxon>
        <taxon>Clostridia</taxon>
        <taxon>Lachnospirales</taxon>
        <taxon>Lachnospiraceae</taxon>
        <taxon>Anaerosacchariphilus</taxon>
    </lineage>
</organism>
<proteinExistence type="predicted"/>
<protein>
    <submittedName>
        <fullName evidence="2">Putative beta-lysine N-acetyltransferase</fullName>
    </submittedName>
</protein>
<keyword evidence="2" id="KW-0808">Transferase</keyword>
<dbReference type="Pfam" id="PF00583">
    <property type="entry name" value="Acetyltransf_1"/>
    <property type="match status" value="1"/>
</dbReference>
<accession>A0A371AY58</accession>
<dbReference type="OrthoDB" id="9790652at2"/>
<dbReference type="NCBIfam" id="TIGR03827">
    <property type="entry name" value="GNAT_ablB"/>
    <property type="match status" value="1"/>
</dbReference>